<protein>
    <submittedName>
        <fullName evidence="2">Uncharacterized protein</fullName>
    </submittedName>
</protein>
<keyword evidence="3" id="KW-1185">Reference proteome</keyword>
<dbReference type="AlphaFoldDB" id="A0AAE0Y1F8"/>
<name>A0AAE0Y1F8_9GAST</name>
<proteinExistence type="predicted"/>
<evidence type="ECO:0000256" key="1">
    <source>
        <dbReference type="SAM" id="MobiDB-lite"/>
    </source>
</evidence>
<evidence type="ECO:0000313" key="2">
    <source>
        <dbReference type="EMBL" id="KAK3729367.1"/>
    </source>
</evidence>
<accession>A0AAE0Y1F8</accession>
<dbReference type="Proteomes" id="UP001283361">
    <property type="component" value="Unassembled WGS sequence"/>
</dbReference>
<organism evidence="2 3">
    <name type="scientific">Elysia crispata</name>
    <name type="common">lettuce slug</name>
    <dbReference type="NCBI Taxonomy" id="231223"/>
    <lineage>
        <taxon>Eukaryota</taxon>
        <taxon>Metazoa</taxon>
        <taxon>Spiralia</taxon>
        <taxon>Lophotrochozoa</taxon>
        <taxon>Mollusca</taxon>
        <taxon>Gastropoda</taxon>
        <taxon>Heterobranchia</taxon>
        <taxon>Euthyneura</taxon>
        <taxon>Panpulmonata</taxon>
        <taxon>Sacoglossa</taxon>
        <taxon>Placobranchoidea</taxon>
        <taxon>Plakobranchidae</taxon>
        <taxon>Elysia</taxon>
    </lineage>
</organism>
<feature type="region of interest" description="Disordered" evidence="1">
    <location>
        <begin position="17"/>
        <end position="38"/>
    </location>
</feature>
<feature type="region of interest" description="Disordered" evidence="1">
    <location>
        <begin position="133"/>
        <end position="155"/>
    </location>
</feature>
<feature type="region of interest" description="Disordered" evidence="1">
    <location>
        <begin position="75"/>
        <end position="118"/>
    </location>
</feature>
<evidence type="ECO:0000313" key="3">
    <source>
        <dbReference type="Proteomes" id="UP001283361"/>
    </source>
</evidence>
<sequence>MFQASVYHNWKWKWKETPRNEEHLPASEPKTENQREQLDSSLGWLTAGSEHGGGELSDNNQAVKYGTYEHGELLELGGRGGSSGRTPERCCDQDRYDSEQKEAAISRNQNKASIPRGQDEVLIFRNQIELSKSRGQDEVSISSDKNKFSVPSAAS</sequence>
<comment type="caution">
    <text evidence="2">The sequence shown here is derived from an EMBL/GenBank/DDBJ whole genome shotgun (WGS) entry which is preliminary data.</text>
</comment>
<feature type="compositionally biased region" description="Basic and acidic residues" evidence="1">
    <location>
        <begin position="86"/>
        <end position="104"/>
    </location>
</feature>
<reference evidence="2" key="1">
    <citation type="journal article" date="2023" name="G3 (Bethesda)">
        <title>A reference genome for the long-term kleptoplast-retaining sea slug Elysia crispata morphotype clarki.</title>
        <authorList>
            <person name="Eastman K.E."/>
            <person name="Pendleton A.L."/>
            <person name="Shaikh M.A."/>
            <person name="Suttiyut T."/>
            <person name="Ogas R."/>
            <person name="Tomko P."/>
            <person name="Gavelis G."/>
            <person name="Widhalm J.R."/>
            <person name="Wisecaver J.H."/>
        </authorList>
    </citation>
    <scope>NUCLEOTIDE SEQUENCE</scope>
    <source>
        <strain evidence="2">ECLA1</strain>
    </source>
</reference>
<dbReference type="EMBL" id="JAWDGP010007144">
    <property type="protein sequence ID" value="KAK3729367.1"/>
    <property type="molecule type" value="Genomic_DNA"/>
</dbReference>
<gene>
    <name evidence="2" type="ORF">RRG08_053566</name>
</gene>